<dbReference type="GO" id="GO:0035550">
    <property type="term" value="C:urease complex"/>
    <property type="evidence" value="ECO:0007669"/>
    <property type="project" value="InterPro"/>
</dbReference>
<comment type="subunit">
    <text evidence="3">Heterotrimer of UreA (gamma), UreB (beta) and UreC (alpha) subunits. Three heterotrimers associate to form the active enzyme.</text>
</comment>
<comment type="subcellular location">
    <subcellularLocation>
        <location evidence="3">Cytoplasm</location>
    </subcellularLocation>
</comment>
<comment type="pathway">
    <text evidence="3">Nitrogen metabolism; urea degradation; CO(2) and NH(3) from urea (urease route): step 1/1.</text>
</comment>
<gene>
    <name evidence="3" type="primary">ureB</name>
    <name evidence="5" type="ORF">BKA14_008430</name>
</gene>
<evidence type="ECO:0000256" key="2">
    <source>
        <dbReference type="ARBA" id="ARBA00047778"/>
    </source>
</evidence>
<comment type="caution">
    <text evidence="5">The sequence shown here is derived from an EMBL/GenBank/DDBJ whole genome shotgun (WGS) entry which is preliminary data.</text>
</comment>
<dbReference type="CDD" id="cd00407">
    <property type="entry name" value="Urease_beta"/>
    <property type="match status" value="1"/>
</dbReference>
<dbReference type="AlphaFoldDB" id="A0A7W7D0W8"/>
<evidence type="ECO:0000256" key="3">
    <source>
        <dbReference type="HAMAP-Rule" id="MF_01954"/>
    </source>
</evidence>
<dbReference type="HAMAP" id="MF_01954">
    <property type="entry name" value="Urease_beta"/>
    <property type="match status" value="1"/>
</dbReference>
<feature type="compositionally biased region" description="Low complexity" evidence="4">
    <location>
        <begin position="121"/>
        <end position="130"/>
    </location>
</feature>
<proteinExistence type="inferred from homology"/>
<evidence type="ECO:0000313" key="6">
    <source>
        <dbReference type="Proteomes" id="UP000542742"/>
    </source>
</evidence>
<sequence length="157" mass="15960">MIPGEILFGAGDIEINPGRPELALTVRNTGDRPVQVGSHFHFAESNEALSFDRRAAWGHRLAVPAGTSVRFEPGIPRDITLVPLAGARIVPGLRGLAGGPLDNGPAAPDTTPPSATPPSATPAGAASPRLGKSDLSDSSDGGGLVDDSAQPENGSSR</sequence>
<feature type="compositionally biased region" description="Pro residues" evidence="4">
    <location>
        <begin position="110"/>
        <end position="120"/>
    </location>
</feature>
<dbReference type="GO" id="GO:0043419">
    <property type="term" value="P:urea catabolic process"/>
    <property type="evidence" value="ECO:0007669"/>
    <property type="project" value="UniProtKB-UniRule"/>
</dbReference>
<reference evidence="5 6" key="1">
    <citation type="submission" date="2020-08" db="EMBL/GenBank/DDBJ databases">
        <title>Sequencing the genomes of 1000 actinobacteria strains.</title>
        <authorList>
            <person name="Klenk H.-P."/>
        </authorList>
    </citation>
    <scope>NUCLEOTIDE SEQUENCE [LARGE SCALE GENOMIC DNA]</scope>
    <source>
        <strain evidence="5 6">DSM 45518</strain>
    </source>
</reference>
<dbReference type="InterPro" id="IPR002019">
    <property type="entry name" value="Urease_beta-like"/>
</dbReference>
<evidence type="ECO:0000256" key="1">
    <source>
        <dbReference type="ARBA" id="ARBA00022801"/>
    </source>
</evidence>
<dbReference type="InterPro" id="IPR036461">
    <property type="entry name" value="Urease_betasu_sf"/>
</dbReference>
<comment type="similarity">
    <text evidence="3">Belongs to the urease beta subunit family.</text>
</comment>
<keyword evidence="1 3" id="KW-0378">Hydrolase</keyword>
<comment type="catalytic activity">
    <reaction evidence="2 3">
        <text>urea + 2 H2O + H(+) = hydrogencarbonate + 2 NH4(+)</text>
        <dbReference type="Rhea" id="RHEA:20557"/>
        <dbReference type="ChEBI" id="CHEBI:15377"/>
        <dbReference type="ChEBI" id="CHEBI:15378"/>
        <dbReference type="ChEBI" id="CHEBI:16199"/>
        <dbReference type="ChEBI" id="CHEBI:17544"/>
        <dbReference type="ChEBI" id="CHEBI:28938"/>
        <dbReference type="EC" id="3.5.1.5"/>
    </reaction>
</comment>
<dbReference type="InterPro" id="IPR050069">
    <property type="entry name" value="Urease_subunit"/>
</dbReference>
<keyword evidence="6" id="KW-1185">Reference proteome</keyword>
<dbReference type="PANTHER" id="PTHR33569">
    <property type="entry name" value="UREASE"/>
    <property type="match status" value="1"/>
</dbReference>
<accession>A0A7W7D0W8</accession>
<dbReference type="NCBIfam" id="NF009682">
    <property type="entry name" value="PRK13203.1"/>
    <property type="match status" value="1"/>
</dbReference>
<dbReference type="SUPFAM" id="SSF51278">
    <property type="entry name" value="Urease, beta-subunit"/>
    <property type="match status" value="1"/>
</dbReference>
<dbReference type="NCBIfam" id="TIGR00192">
    <property type="entry name" value="urease_beta"/>
    <property type="match status" value="1"/>
</dbReference>
<dbReference type="Proteomes" id="UP000542742">
    <property type="component" value="Unassembled WGS sequence"/>
</dbReference>
<dbReference type="EC" id="3.5.1.5" evidence="3"/>
<feature type="region of interest" description="Disordered" evidence="4">
    <location>
        <begin position="93"/>
        <end position="157"/>
    </location>
</feature>
<dbReference type="GO" id="GO:0009039">
    <property type="term" value="F:urease activity"/>
    <property type="evidence" value="ECO:0007669"/>
    <property type="project" value="UniProtKB-UniRule"/>
</dbReference>
<dbReference type="EMBL" id="JACHMF010000001">
    <property type="protein sequence ID" value="MBB4698282.1"/>
    <property type="molecule type" value="Genomic_DNA"/>
</dbReference>
<dbReference type="UniPathway" id="UPA00258">
    <property type="reaction ID" value="UER00370"/>
</dbReference>
<evidence type="ECO:0000313" key="5">
    <source>
        <dbReference type="EMBL" id="MBB4698282.1"/>
    </source>
</evidence>
<keyword evidence="3" id="KW-0963">Cytoplasm</keyword>
<dbReference type="Pfam" id="PF00699">
    <property type="entry name" value="Urease_beta"/>
    <property type="match status" value="1"/>
</dbReference>
<dbReference type="PANTHER" id="PTHR33569:SF1">
    <property type="entry name" value="UREASE"/>
    <property type="match status" value="1"/>
</dbReference>
<protein>
    <recommendedName>
        <fullName evidence="3">Urease subunit beta</fullName>
        <ecNumber evidence="3">3.5.1.5</ecNumber>
    </recommendedName>
    <alternativeName>
        <fullName evidence="3">Urea amidohydrolase subunit beta</fullName>
    </alternativeName>
</protein>
<evidence type="ECO:0000256" key="4">
    <source>
        <dbReference type="SAM" id="MobiDB-lite"/>
    </source>
</evidence>
<organism evidence="5 6">
    <name type="scientific">Paractinoplanes abujensis</name>
    <dbReference type="NCBI Taxonomy" id="882441"/>
    <lineage>
        <taxon>Bacteria</taxon>
        <taxon>Bacillati</taxon>
        <taxon>Actinomycetota</taxon>
        <taxon>Actinomycetes</taxon>
        <taxon>Micromonosporales</taxon>
        <taxon>Micromonosporaceae</taxon>
        <taxon>Paractinoplanes</taxon>
    </lineage>
</organism>
<dbReference type="Gene3D" id="2.10.150.10">
    <property type="entry name" value="Urease, beta subunit"/>
    <property type="match status" value="1"/>
</dbReference>
<name>A0A7W7D0W8_9ACTN</name>